<sequence>MIVGMDGGRICHRTGLGFWFALSIDATGRMRNLPAANPNKAFC</sequence>
<dbReference type="KEGG" id="ttu:TERTU_0488"/>
<name>C5BMZ4_TERTT</name>
<evidence type="ECO:0000313" key="2">
    <source>
        <dbReference type="Proteomes" id="UP000009080"/>
    </source>
</evidence>
<accession>C5BMZ4</accession>
<proteinExistence type="predicted"/>
<dbReference type="STRING" id="377629.TERTU_0488"/>
<evidence type="ECO:0000313" key="1">
    <source>
        <dbReference type="EMBL" id="ACR13288.1"/>
    </source>
</evidence>
<keyword evidence="2" id="KW-1185">Reference proteome</keyword>
<dbReference type="AlphaFoldDB" id="C5BMZ4"/>
<reference evidence="1 2" key="1">
    <citation type="journal article" date="2009" name="PLoS ONE">
        <title>The complete genome of Teredinibacter turnerae T7901: an intracellular endosymbiont of marine wood-boring bivalves (shipworms).</title>
        <authorList>
            <person name="Yang J.C."/>
            <person name="Madupu R."/>
            <person name="Durkin A.S."/>
            <person name="Ekborg N.A."/>
            <person name="Pedamallu C.S."/>
            <person name="Hostetler J.B."/>
            <person name="Radune D."/>
            <person name="Toms B.S."/>
            <person name="Henrissat B."/>
            <person name="Coutinho P.M."/>
            <person name="Schwarz S."/>
            <person name="Field L."/>
            <person name="Trindade-Silva A.E."/>
            <person name="Soares C.A.G."/>
            <person name="Elshahawi S."/>
            <person name="Hanora A."/>
            <person name="Schmidt E.W."/>
            <person name="Haygood M.G."/>
            <person name="Posfai J."/>
            <person name="Benner J."/>
            <person name="Madinger C."/>
            <person name="Nove J."/>
            <person name="Anton B."/>
            <person name="Chaudhary K."/>
            <person name="Foster J."/>
            <person name="Holman A."/>
            <person name="Kumar S."/>
            <person name="Lessard P.A."/>
            <person name="Luyten Y.A."/>
            <person name="Slatko B."/>
            <person name="Wood N."/>
            <person name="Wu B."/>
            <person name="Teplitski M."/>
            <person name="Mougous J.D."/>
            <person name="Ward N."/>
            <person name="Eisen J.A."/>
            <person name="Badger J.H."/>
            <person name="Distel D.L."/>
        </authorList>
    </citation>
    <scope>NUCLEOTIDE SEQUENCE [LARGE SCALE GENOMIC DNA]</scope>
    <source>
        <strain evidence="2">ATCC 39867 / T7901</strain>
    </source>
</reference>
<dbReference type="Proteomes" id="UP000009080">
    <property type="component" value="Chromosome"/>
</dbReference>
<dbReference type="EMBL" id="CP001614">
    <property type="protein sequence ID" value="ACR13288.1"/>
    <property type="molecule type" value="Genomic_DNA"/>
</dbReference>
<dbReference type="HOGENOM" id="CLU_3240748_0_0_6"/>
<organism evidence="1 2">
    <name type="scientific">Teredinibacter turnerae (strain ATCC 39867 / T7901)</name>
    <dbReference type="NCBI Taxonomy" id="377629"/>
    <lineage>
        <taxon>Bacteria</taxon>
        <taxon>Pseudomonadati</taxon>
        <taxon>Pseudomonadota</taxon>
        <taxon>Gammaproteobacteria</taxon>
        <taxon>Cellvibrionales</taxon>
        <taxon>Cellvibrionaceae</taxon>
        <taxon>Teredinibacter</taxon>
    </lineage>
</organism>
<gene>
    <name evidence="1" type="ordered locus">TERTU_0488</name>
</gene>
<protein>
    <submittedName>
        <fullName evidence="1">Uncharacterized protein</fullName>
    </submittedName>
</protein>